<dbReference type="Pfam" id="PF00905">
    <property type="entry name" value="Transpeptidase"/>
    <property type="match status" value="1"/>
</dbReference>
<dbReference type="AlphaFoldDB" id="G2LMU1"/>
<keyword evidence="9 16" id="KW-0133">Cell shape</keyword>
<dbReference type="STRING" id="1005090.BAKON_223"/>
<dbReference type="GO" id="GO:0006508">
    <property type="term" value="P:proteolysis"/>
    <property type="evidence" value="ECO:0007669"/>
    <property type="project" value="UniProtKB-KW"/>
</dbReference>
<accession>G2LMU1</accession>
<dbReference type="GO" id="GO:0008955">
    <property type="term" value="F:peptidoglycan glycosyltransferase activity"/>
    <property type="evidence" value="ECO:0007669"/>
    <property type="project" value="InterPro"/>
</dbReference>
<dbReference type="GO" id="GO:0009002">
    <property type="term" value="F:serine-type D-Ala-D-Ala carboxypeptidase activity"/>
    <property type="evidence" value="ECO:0007669"/>
    <property type="project" value="UniProtKB-UniRule"/>
</dbReference>
<dbReference type="PATRIC" id="fig|1005090.4.peg.219"/>
<evidence type="ECO:0000256" key="8">
    <source>
        <dbReference type="ARBA" id="ARBA00022801"/>
    </source>
</evidence>
<evidence type="ECO:0000256" key="2">
    <source>
        <dbReference type="ARBA" id="ARBA00022475"/>
    </source>
</evidence>
<feature type="active site" description="Acyl-ester intermediate" evidence="16">
    <location>
        <position position="322"/>
    </location>
</feature>
<dbReference type="OrthoDB" id="9789078at2"/>
<dbReference type="KEGG" id="bak:BAKON_223"/>
<dbReference type="Gene3D" id="3.40.710.10">
    <property type="entry name" value="DD-peptidase/beta-lactamase superfamily"/>
    <property type="match status" value="1"/>
</dbReference>
<keyword evidence="8 16" id="KW-0378">Hydrolase</keyword>
<comment type="subcellular location">
    <subcellularLocation>
        <location evidence="16">Cell inner membrane</location>
        <topology evidence="16">Single-pass membrane protein</topology>
    </subcellularLocation>
    <subcellularLocation>
        <location evidence="1">Membrane</location>
    </subcellularLocation>
</comment>
<organism evidence="19 20">
    <name type="scientific">Buchnera aphidicola str. Ak</name>
    <name type="common">Acyrthosiphon kondoi</name>
    <dbReference type="NCBI Taxonomy" id="1005090"/>
    <lineage>
        <taxon>Bacteria</taxon>
        <taxon>Pseudomonadati</taxon>
        <taxon>Pseudomonadota</taxon>
        <taxon>Gammaproteobacteria</taxon>
        <taxon>Enterobacterales</taxon>
        <taxon>Erwiniaceae</taxon>
        <taxon>Buchnera</taxon>
    </lineage>
</organism>
<keyword evidence="13 16" id="KW-0717">Septation</keyword>
<evidence type="ECO:0000256" key="14">
    <source>
        <dbReference type="ARBA" id="ARBA00023306"/>
    </source>
</evidence>
<keyword evidence="15 16" id="KW-0961">Cell wall biogenesis/degradation</keyword>
<comment type="pathway">
    <text evidence="16">Cell wall biogenesis; peptidoglycan biosynthesis.</text>
</comment>
<dbReference type="HOGENOM" id="CLU_009289_6_2_6"/>
<keyword evidence="7 16" id="KW-0812">Transmembrane</keyword>
<dbReference type="InterPro" id="IPR037532">
    <property type="entry name" value="FtsI_transpept"/>
</dbReference>
<keyword evidence="10 16" id="KW-0573">Peptidoglycan synthesis</keyword>
<proteinExistence type="inferred from homology"/>
<evidence type="ECO:0000256" key="15">
    <source>
        <dbReference type="ARBA" id="ARBA00023316"/>
    </source>
</evidence>
<name>G2LMU1_9GAMM</name>
<dbReference type="Proteomes" id="UP000001269">
    <property type="component" value="Chromosome"/>
</dbReference>
<evidence type="ECO:0000256" key="9">
    <source>
        <dbReference type="ARBA" id="ARBA00022960"/>
    </source>
</evidence>
<keyword evidence="14 16" id="KW-0131">Cell cycle</keyword>
<dbReference type="GO" id="GO:0043093">
    <property type="term" value="P:FtsZ-dependent cytokinesis"/>
    <property type="evidence" value="ECO:0007669"/>
    <property type="project" value="UniProtKB-UniRule"/>
</dbReference>
<dbReference type="UniPathway" id="UPA00219"/>
<dbReference type="InterPro" id="IPR036138">
    <property type="entry name" value="PBP_dimer_sf"/>
</dbReference>
<sequence length="585" mass="65775">MLHLKKNNFYLIKKTYKKEQNNFFNEKKTKKTNYINWRFFVLYSFVFLSLLILTLRVIFLQIINPNPLIIEGDHRTLRIQSFLDTRGIINDRAGYPLAVTVSVNAICADPSVILNTKNIKNNKHWKALSKTLSIPLKEIFLRIDAYKKSQFIYLARQISPEIAKYIKKLQLPGIFLLEESKRYYPFGKISAQLIGITNIDGIGIEGIEKSFNTFLTGKPGKRKIRKDNKGKIIENISLVNKSSSNNLTLSIDTKLQTIVYHKLNEAVEKNKADSGTAILIDIKTGEVLAMANSPTYNPNNTRYMIKKNVRNRAITDIFEPGSTVKPIVIMEALKLGIIQENSVINTKPFLVAKHQIKDVSYHDKLTITGILKKSSNVGVSRIALSMPFSKLLDSYIKFGLGQPTQLGLIGEKSGFFPTKKKWSDLDKATFSFGYGLMVTPLQLARLYATIGSYGIYRPLSIIKINSPVYGKRIFPKKYVQKVIHMMESVAKPGGGGIQAAVKGYRVAIKTGTAKKVGIHGYYIKKYTAYTAGIAPASNPRFSLIIIIDNPKGKKYYGGAISAPVFSNIMKLILKKMNIKPDDLSH</sequence>
<dbReference type="Gene3D" id="1.10.150.770">
    <property type="match status" value="1"/>
</dbReference>
<dbReference type="GO" id="GO:0000917">
    <property type="term" value="P:division septum assembly"/>
    <property type="evidence" value="ECO:0007669"/>
    <property type="project" value="UniProtKB-KW"/>
</dbReference>
<evidence type="ECO:0000256" key="6">
    <source>
        <dbReference type="ARBA" id="ARBA00022670"/>
    </source>
</evidence>
<keyword evidence="4 16" id="KW-0132">Cell division</keyword>
<dbReference type="Gene3D" id="3.30.450.330">
    <property type="match status" value="1"/>
</dbReference>
<evidence type="ECO:0000313" key="19">
    <source>
        <dbReference type="EMBL" id="AEO08579.1"/>
    </source>
</evidence>
<dbReference type="eggNOG" id="COG0768">
    <property type="taxonomic scope" value="Bacteria"/>
</dbReference>
<dbReference type="NCBIfam" id="NF011685">
    <property type="entry name" value="PRK15105.1"/>
    <property type="match status" value="1"/>
</dbReference>
<feature type="domain" description="Penicillin-binding protein dimerisation" evidence="18">
    <location>
        <begin position="85"/>
        <end position="236"/>
    </location>
</feature>
<dbReference type="InterPro" id="IPR005311">
    <property type="entry name" value="PBP_dimer"/>
</dbReference>
<dbReference type="GO" id="GO:0071555">
    <property type="term" value="P:cell wall organization"/>
    <property type="evidence" value="ECO:0007669"/>
    <property type="project" value="UniProtKB-KW"/>
</dbReference>
<evidence type="ECO:0000256" key="16">
    <source>
        <dbReference type="HAMAP-Rule" id="MF_02080"/>
    </source>
</evidence>
<comment type="function">
    <text evidence="16">Catalyzes cross-linking of the peptidoglycan cell wall at the division septum.</text>
</comment>
<feature type="transmembrane region" description="Helical" evidence="16">
    <location>
        <begin position="37"/>
        <end position="59"/>
    </location>
</feature>
<evidence type="ECO:0000313" key="20">
    <source>
        <dbReference type="Proteomes" id="UP000001269"/>
    </source>
</evidence>
<keyword evidence="6 16" id="KW-0645">Protease</keyword>
<dbReference type="EC" id="3.4.16.4" evidence="16"/>
<evidence type="ECO:0000256" key="7">
    <source>
        <dbReference type="ARBA" id="ARBA00022692"/>
    </source>
</evidence>
<evidence type="ECO:0000256" key="4">
    <source>
        <dbReference type="ARBA" id="ARBA00022618"/>
    </source>
</evidence>
<dbReference type="HAMAP" id="MF_02080">
    <property type="entry name" value="FtsI_transpept"/>
    <property type="match status" value="1"/>
</dbReference>
<dbReference type="GO" id="GO:0005886">
    <property type="term" value="C:plasma membrane"/>
    <property type="evidence" value="ECO:0007669"/>
    <property type="project" value="UniProtKB-SubCell"/>
</dbReference>
<comment type="catalytic activity">
    <reaction evidence="16">
        <text>Preferential cleavage: (Ac)2-L-Lys-D-Ala-|-D-Ala. Also transpeptidation of peptidyl-alanyl moieties that are N-acyl substituents of D-alanine.</text>
        <dbReference type="EC" id="3.4.16.4"/>
    </reaction>
</comment>
<keyword evidence="2 16" id="KW-1003">Cell membrane</keyword>
<dbReference type="PANTHER" id="PTHR30627:SF1">
    <property type="entry name" value="PEPTIDOGLYCAN D,D-TRANSPEPTIDASE FTSI"/>
    <property type="match status" value="1"/>
</dbReference>
<dbReference type="InterPro" id="IPR012338">
    <property type="entry name" value="Beta-lactam/transpept-like"/>
</dbReference>
<evidence type="ECO:0000259" key="18">
    <source>
        <dbReference type="Pfam" id="PF03717"/>
    </source>
</evidence>
<evidence type="ECO:0000256" key="1">
    <source>
        <dbReference type="ARBA" id="ARBA00004370"/>
    </source>
</evidence>
<evidence type="ECO:0000256" key="10">
    <source>
        <dbReference type="ARBA" id="ARBA00022984"/>
    </source>
</evidence>
<dbReference type="GO" id="GO:0008658">
    <property type="term" value="F:penicillin binding"/>
    <property type="evidence" value="ECO:0007669"/>
    <property type="project" value="InterPro"/>
</dbReference>
<dbReference type="SUPFAM" id="SSF56519">
    <property type="entry name" value="Penicillin binding protein dimerisation domain"/>
    <property type="match status" value="1"/>
</dbReference>
<keyword evidence="11 16" id="KW-1133">Transmembrane helix</keyword>
<dbReference type="GO" id="GO:0009252">
    <property type="term" value="P:peptidoglycan biosynthetic process"/>
    <property type="evidence" value="ECO:0007669"/>
    <property type="project" value="UniProtKB-UniRule"/>
</dbReference>
<gene>
    <name evidence="16 19" type="primary">ftsI</name>
    <name evidence="19" type="ORF">BAKON_223</name>
</gene>
<keyword evidence="3 16" id="KW-0997">Cell inner membrane</keyword>
<keyword evidence="5 16" id="KW-0121">Carboxypeptidase</keyword>
<dbReference type="GO" id="GO:0008360">
    <property type="term" value="P:regulation of cell shape"/>
    <property type="evidence" value="ECO:0007669"/>
    <property type="project" value="UniProtKB-KW"/>
</dbReference>
<comment type="similarity">
    <text evidence="16">Belongs to the transpeptidase family. FtsI subfamily.</text>
</comment>
<reference evidence="19 20" key="1">
    <citation type="journal article" date="2011" name="PLoS Genet.">
        <title>Sequence conservation and functional constraint on intergenic spacers in reduced genomes of the obligate symbiont buchnera.</title>
        <authorList>
            <person name="Degnan P.H."/>
            <person name="Ochman H."/>
            <person name="Moran N.A."/>
        </authorList>
    </citation>
    <scope>NUCLEOTIDE SEQUENCE [LARGE SCALE GENOMIC DNA]</scope>
    <source>
        <strain evidence="19 20">Ak</strain>
    </source>
</reference>
<dbReference type="SUPFAM" id="SSF56601">
    <property type="entry name" value="beta-lactamase/transpeptidase-like"/>
    <property type="match status" value="1"/>
</dbReference>
<evidence type="ECO:0000256" key="11">
    <source>
        <dbReference type="ARBA" id="ARBA00022989"/>
    </source>
</evidence>
<dbReference type="Gene3D" id="3.90.1310.10">
    <property type="entry name" value="Penicillin-binding protein 2a (Domain 2)"/>
    <property type="match status" value="1"/>
</dbReference>
<dbReference type="Pfam" id="PF03717">
    <property type="entry name" value="PBP_dimer"/>
    <property type="match status" value="1"/>
</dbReference>
<dbReference type="FunFam" id="3.40.710.10:FF:000003">
    <property type="entry name" value="Peptidoglycan D,D-transpeptidase FtsI"/>
    <property type="match status" value="1"/>
</dbReference>
<evidence type="ECO:0000256" key="13">
    <source>
        <dbReference type="ARBA" id="ARBA00023210"/>
    </source>
</evidence>
<dbReference type="EMBL" id="CP002645">
    <property type="protein sequence ID" value="AEO08579.1"/>
    <property type="molecule type" value="Genomic_DNA"/>
</dbReference>
<evidence type="ECO:0000256" key="5">
    <source>
        <dbReference type="ARBA" id="ARBA00022645"/>
    </source>
</evidence>
<dbReference type="InterPro" id="IPR001460">
    <property type="entry name" value="PCN-bd_Tpept"/>
</dbReference>
<evidence type="ECO:0000259" key="17">
    <source>
        <dbReference type="Pfam" id="PF00905"/>
    </source>
</evidence>
<evidence type="ECO:0000256" key="3">
    <source>
        <dbReference type="ARBA" id="ARBA00022519"/>
    </source>
</evidence>
<evidence type="ECO:0000256" key="12">
    <source>
        <dbReference type="ARBA" id="ARBA00023136"/>
    </source>
</evidence>
<keyword evidence="12 16" id="KW-0472">Membrane</keyword>
<protein>
    <recommendedName>
        <fullName evidence="16">Peptidoglycan D,D-transpeptidase FtsI</fullName>
        <ecNumber evidence="16">3.4.16.4</ecNumber>
    </recommendedName>
    <alternativeName>
        <fullName evidence="16">Penicillin-binding protein 3</fullName>
        <shortName evidence="16">PBP-3</shortName>
    </alternativeName>
</protein>
<dbReference type="RefSeq" id="WP_014499379.1">
    <property type="nucleotide sequence ID" value="NC_017256.1"/>
</dbReference>
<feature type="domain" description="Penicillin-binding protein transpeptidase" evidence="17">
    <location>
        <begin position="275"/>
        <end position="570"/>
    </location>
</feature>
<dbReference type="InterPro" id="IPR050515">
    <property type="entry name" value="Beta-lactam/transpept"/>
</dbReference>
<dbReference type="PANTHER" id="PTHR30627">
    <property type="entry name" value="PEPTIDOGLYCAN D,D-TRANSPEPTIDASE"/>
    <property type="match status" value="1"/>
</dbReference>